<dbReference type="Pfam" id="PF01693">
    <property type="entry name" value="Cauli_VI"/>
    <property type="match status" value="1"/>
</dbReference>
<dbReference type="InterPro" id="IPR011320">
    <property type="entry name" value="RNase_H1_N"/>
</dbReference>
<protein>
    <recommendedName>
        <fullName evidence="1">Ribonuclease H1 N-terminal domain-containing protein</fullName>
    </recommendedName>
</protein>
<keyword evidence="3" id="KW-1185">Reference proteome</keyword>
<evidence type="ECO:0000313" key="2">
    <source>
        <dbReference type="EMBL" id="KAK7259734.1"/>
    </source>
</evidence>
<name>A0AAN9HZQ2_CROPI</name>
<dbReference type="SUPFAM" id="SSF55658">
    <property type="entry name" value="L9 N-domain-like"/>
    <property type="match status" value="1"/>
</dbReference>
<feature type="domain" description="Ribonuclease H1 N-terminal" evidence="1">
    <location>
        <begin position="10"/>
        <end position="53"/>
    </location>
</feature>
<dbReference type="Gene3D" id="3.40.970.10">
    <property type="entry name" value="Ribonuclease H1, N-terminal domain"/>
    <property type="match status" value="1"/>
</dbReference>
<reference evidence="2 3" key="1">
    <citation type="submission" date="2024-01" db="EMBL/GenBank/DDBJ databases">
        <title>The genomes of 5 underutilized Papilionoideae crops provide insights into root nodulation and disease resistanc.</title>
        <authorList>
            <person name="Yuan L."/>
        </authorList>
    </citation>
    <scope>NUCLEOTIDE SEQUENCE [LARGE SCALE GENOMIC DNA]</scope>
    <source>
        <strain evidence="2">ZHUSHIDOU_FW_LH</strain>
        <tissue evidence="2">Leaf</tissue>
    </source>
</reference>
<gene>
    <name evidence="2" type="ORF">RIF29_25347</name>
</gene>
<dbReference type="InterPro" id="IPR037056">
    <property type="entry name" value="RNase_H1_N_sf"/>
</dbReference>
<sequence length="118" mass="13697">MGKGYRLKARFYNVYVGRQTGIYRSWHECHMQVRKYSGTSFQALDTFEEAKEFWDKHLAAQSTAGIFRPWWWWANFIFIFIVGGSNDGDVGDLRERVNGNMEAFLTGLKVGLSMTLNN</sequence>
<organism evidence="2 3">
    <name type="scientific">Crotalaria pallida</name>
    <name type="common">Smooth rattlebox</name>
    <name type="synonym">Crotalaria striata</name>
    <dbReference type="NCBI Taxonomy" id="3830"/>
    <lineage>
        <taxon>Eukaryota</taxon>
        <taxon>Viridiplantae</taxon>
        <taxon>Streptophyta</taxon>
        <taxon>Embryophyta</taxon>
        <taxon>Tracheophyta</taxon>
        <taxon>Spermatophyta</taxon>
        <taxon>Magnoliopsida</taxon>
        <taxon>eudicotyledons</taxon>
        <taxon>Gunneridae</taxon>
        <taxon>Pentapetalae</taxon>
        <taxon>rosids</taxon>
        <taxon>fabids</taxon>
        <taxon>Fabales</taxon>
        <taxon>Fabaceae</taxon>
        <taxon>Papilionoideae</taxon>
        <taxon>50 kb inversion clade</taxon>
        <taxon>genistoids sensu lato</taxon>
        <taxon>core genistoids</taxon>
        <taxon>Crotalarieae</taxon>
        <taxon>Crotalaria</taxon>
    </lineage>
</organism>
<evidence type="ECO:0000259" key="1">
    <source>
        <dbReference type="Pfam" id="PF01693"/>
    </source>
</evidence>
<dbReference type="AlphaFoldDB" id="A0AAN9HZQ2"/>
<comment type="caution">
    <text evidence="2">The sequence shown here is derived from an EMBL/GenBank/DDBJ whole genome shotgun (WGS) entry which is preliminary data.</text>
</comment>
<dbReference type="InterPro" id="IPR009027">
    <property type="entry name" value="Ribosomal_bL9/RNase_H1_N"/>
</dbReference>
<accession>A0AAN9HZQ2</accession>
<proteinExistence type="predicted"/>
<evidence type="ECO:0000313" key="3">
    <source>
        <dbReference type="Proteomes" id="UP001372338"/>
    </source>
</evidence>
<dbReference type="EMBL" id="JAYWIO010000005">
    <property type="protein sequence ID" value="KAK7259734.1"/>
    <property type="molecule type" value="Genomic_DNA"/>
</dbReference>
<dbReference type="Proteomes" id="UP001372338">
    <property type="component" value="Unassembled WGS sequence"/>
</dbReference>